<dbReference type="InterPro" id="IPR025857">
    <property type="entry name" value="MacB_PCD"/>
</dbReference>
<evidence type="ECO:0000256" key="5">
    <source>
        <dbReference type="ARBA" id="ARBA00023136"/>
    </source>
</evidence>
<dbReference type="InterPro" id="IPR050250">
    <property type="entry name" value="Macrolide_Exporter_MacB"/>
</dbReference>
<dbReference type="GO" id="GO:0022857">
    <property type="term" value="F:transmembrane transporter activity"/>
    <property type="evidence" value="ECO:0007669"/>
    <property type="project" value="TreeGrafter"/>
</dbReference>
<dbReference type="GO" id="GO:0005886">
    <property type="term" value="C:plasma membrane"/>
    <property type="evidence" value="ECO:0007669"/>
    <property type="project" value="UniProtKB-SubCell"/>
</dbReference>
<evidence type="ECO:0000256" key="6">
    <source>
        <dbReference type="ARBA" id="ARBA00038076"/>
    </source>
</evidence>
<feature type="transmembrane region" description="Helical" evidence="7">
    <location>
        <begin position="270"/>
        <end position="295"/>
    </location>
</feature>
<comment type="similarity">
    <text evidence="6">Belongs to the ABC-4 integral membrane protein family.</text>
</comment>
<dbReference type="EMBL" id="VUMB01000056">
    <property type="protein sequence ID" value="MSS41858.1"/>
    <property type="molecule type" value="Genomic_DNA"/>
</dbReference>
<feature type="transmembrane region" description="Helical" evidence="7">
    <location>
        <begin position="730"/>
        <end position="751"/>
    </location>
</feature>
<dbReference type="PANTHER" id="PTHR30572:SF4">
    <property type="entry name" value="ABC TRANSPORTER PERMEASE YTRF"/>
    <property type="match status" value="1"/>
</dbReference>
<reference evidence="10 11" key="1">
    <citation type="submission" date="2019-08" db="EMBL/GenBank/DDBJ databases">
        <title>In-depth cultivation of the pig gut microbiome towards novel bacterial diversity and tailored functional studies.</title>
        <authorList>
            <person name="Wylensek D."/>
            <person name="Hitch T.C.A."/>
            <person name="Clavel T."/>
        </authorList>
    </citation>
    <scope>NUCLEOTIDE SEQUENCE [LARGE SCALE GENOMIC DNA]</scope>
    <source>
        <strain evidence="10 11">BL-389-WT-3D</strain>
    </source>
</reference>
<evidence type="ECO:0000256" key="4">
    <source>
        <dbReference type="ARBA" id="ARBA00022989"/>
    </source>
</evidence>
<feature type="transmembrane region" description="Helical" evidence="7">
    <location>
        <begin position="371"/>
        <end position="393"/>
    </location>
</feature>
<feature type="domain" description="MacB-like periplasmic core" evidence="9">
    <location>
        <begin position="19"/>
        <end position="231"/>
    </location>
</feature>
<evidence type="ECO:0000256" key="7">
    <source>
        <dbReference type="SAM" id="Phobius"/>
    </source>
</evidence>
<dbReference type="RefSeq" id="WP_154323077.1">
    <property type="nucleotide sequence ID" value="NZ_CP045695.1"/>
</dbReference>
<comment type="caution">
    <text evidence="10">The sequence shown here is derived from an EMBL/GenBank/DDBJ whole genome shotgun (WGS) entry which is preliminary data.</text>
</comment>
<organism evidence="10 11">
    <name type="scientific">Clostridium scindens (strain JCM 10418 / VPI 12708)</name>
    <dbReference type="NCBI Taxonomy" id="29347"/>
    <lineage>
        <taxon>Bacteria</taxon>
        <taxon>Bacillati</taxon>
        <taxon>Bacillota</taxon>
        <taxon>Clostridia</taxon>
        <taxon>Lachnospirales</taxon>
        <taxon>Lachnospiraceae</taxon>
    </lineage>
</organism>
<gene>
    <name evidence="10" type="ORF">FYJ37_16385</name>
</gene>
<name>A0A844F5X8_CLOSV</name>
<comment type="subcellular location">
    <subcellularLocation>
        <location evidence="1">Cell membrane</location>
        <topology evidence="1">Multi-pass membrane protein</topology>
    </subcellularLocation>
</comment>
<feature type="transmembrane region" description="Helical" evidence="7">
    <location>
        <begin position="323"/>
        <end position="351"/>
    </location>
</feature>
<sequence length="858" mass="93863">MNIFNKVAMQGLKKNRTRTIVTIIGVVLSAAMITAVTTFGVSLMNYMAEVAASKYGDWQVAYLDADSSFKKEISSDKKVEKTVSFENIGYARIEGGENPNKPYFFIAGFSQKTFDALPVTLLSGRLPENDREILLSGRATAEGGASYAVGDTISLAVGNRIDGDKKLGQGDPYKAGTEIFAPQVEKEYTVVGVCRTPVFEEDSSPGYTLITRNEESMQGAELSVFVSLRNPRQIHSYAESAGDGHAYILNHNVLRVMGLSDNPSDRVFNALLYSAGVIVTAIIMVGSIFLIYNSFSISLNERMRQIGILSSVGATSKQLRNSVLFEGLCIGAVGIPVGICLGLASIGLIIMGITKKLSSIFYTGVSLTMDISALAIIGAVAVSIITILISAYIPARKAAKTPVMDCIRQTNEIKVEAKAVRISRMTRRICGLEGTLALKNFKRNKKRYRSIVLSLALSIVLFVSTSALVTSMNQETKQAKVVTSYDIGFGTQAMDDSDMLKLFDKLKLAEGVTESSYQAFVAYMCTVSPGELTEDYWKAVGGHSSEGTVKLPMDIQFLDDNAYLKIVKDLGLPTEEYTGKNGKMIAVAKMNDEKAEGVNDLKDMFTNPSMDLAVMPKASAETGEAQGQNISVTFVETVPPDSPPIAGAAEQRPYSFQVMAPWSMKAYLYPADNPADLKVKGLTFQSENPPKSENEMKAMIQEASLTSAYTFMNTSDALEEGRNYIFVANVFSYTFIIMISLIAIANVFNTISTNIKLRRRELAMLRSVGLSDRDFNKMMRFECAFYGVRSLLFGLPVAIVSSWMICRAMIADSHFVLPWASIGISIISVFLVIFITMLYAVSKIRKENIIDALRDDMT</sequence>
<dbReference type="Proteomes" id="UP000462363">
    <property type="component" value="Unassembled WGS sequence"/>
</dbReference>
<evidence type="ECO:0000256" key="2">
    <source>
        <dbReference type="ARBA" id="ARBA00022475"/>
    </source>
</evidence>
<feature type="transmembrane region" description="Helical" evidence="7">
    <location>
        <begin position="451"/>
        <end position="469"/>
    </location>
</feature>
<dbReference type="Pfam" id="PF12704">
    <property type="entry name" value="MacB_PCD"/>
    <property type="match status" value="1"/>
</dbReference>
<feature type="transmembrane region" description="Helical" evidence="7">
    <location>
        <begin position="20"/>
        <end position="44"/>
    </location>
</feature>
<feature type="transmembrane region" description="Helical" evidence="7">
    <location>
        <begin position="783"/>
        <end position="805"/>
    </location>
</feature>
<keyword evidence="2" id="KW-1003">Cell membrane</keyword>
<feature type="transmembrane region" description="Helical" evidence="7">
    <location>
        <begin position="817"/>
        <end position="841"/>
    </location>
</feature>
<accession>A0A844F5X8</accession>
<proteinExistence type="inferred from homology"/>
<keyword evidence="3 7" id="KW-0812">Transmembrane</keyword>
<evidence type="ECO:0000313" key="11">
    <source>
        <dbReference type="Proteomes" id="UP000462363"/>
    </source>
</evidence>
<dbReference type="AlphaFoldDB" id="A0A844F5X8"/>
<dbReference type="InterPro" id="IPR003838">
    <property type="entry name" value="ABC3_permease_C"/>
</dbReference>
<evidence type="ECO:0000313" key="10">
    <source>
        <dbReference type="EMBL" id="MSS41858.1"/>
    </source>
</evidence>
<evidence type="ECO:0000256" key="1">
    <source>
        <dbReference type="ARBA" id="ARBA00004651"/>
    </source>
</evidence>
<evidence type="ECO:0000259" key="9">
    <source>
        <dbReference type="Pfam" id="PF12704"/>
    </source>
</evidence>
<dbReference type="Pfam" id="PF02687">
    <property type="entry name" value="FtsX"/>
    <property type="match status" value="2"/>
</dbReference>
<keyword evidence="5 7" id="KW-0472">Membrane</keyword>
<feature type="domain" description="ABC3 transporter permease C-terminal" evidence="8">
    <location>
        <begin position="278"/>
        <end position="402"/>
    </location>
</feature>
<protein>
    <submittedName>
        <fullName evidence="10">FtsX-like permease family protein</fullName>
    </submittedName>
</protein>
<dbReference type="PANTHER" id="PTHR30572">
    <property type="entry name" value="MEMBRANE COMPONENT OF TRANSPORTER-RELATED"/>
    <property type="match status" value="1"/>
</dbReference>
<evidence type="ECO:0000256" key="3">
    <source>
        <dbReference type="ARBA" id="ARBA00022692"/>
    </source>
</evidence>
<evidence type="ECO:0000259" key="8">
    <source>
        <dbReference type="Pfam" id="PF02687"/>
    </source>
</evidence>
<feature type="domain" description="ABC3 transporter permease C-terminal" evidence="8">
    <location>
        <begin position="734"/>
        <end position="849"/>
    </location>
</feature>
<keyword evidence="4 7" id="KW-1133">Transmembrane helix</keyword>